<gene>
    <name evidence="3" type="ORF">KC01_LOCUS25291</name>
</gene>
<reference evidence="3 4" key="1">
    <citation type="submission" date="2024-04" db="EMBL/GenBank/DDBJ databases">
        <authorList>
            <person name="Waldvogel A.-M."/>
            <person name="Schoenle A."/>
        </authorList>
    </citation>
    <scope>NUCLEOTIDE SEQUENCE [LARGE SCALE GENOMIC DNA]</scope>
</reference>
<protein>
    <submittedName>
        <fullName evidence="3">Uncharacterized protein</fullName>
    </submittedName>
</protein>
<accession>A0AAV2L2S8</accession>
<feature type="compositionally biased region" description="Polar residues" evidence="1">
    <location>
        <begin position="100"/>
        <end position="110"/>
    </location>
</feature>
<keyword evidence="2" id="KW-0812">Transmembrane</keyword>
<keyword evidence="2" id="KW-0472">Membrane</keyword>
<organism evidence="3 4">
    <name type="scientific">Knipowitschia caucasica</name>
    <name type="common">Caucasian dwarf goby</name>
    <name type="synonym">Pomatoschistus caucasicus</name>
    <dbReference type="NCBI Taxonomy" id="637954"/>
    <lineage>
        <taxon>Eukaryota</taxon>
        <taxon>Metazoa</taxon>
        <taxon>Chordata</taxon>
        <taxon>Craniata</taxon>
        <taxon>Vertebrata</taxon>
        <taxon>Euteleostomi</taxon>
        <taxon>Actinopterygii</taxon>
        <taxon>Neopterygii</taxon>
        <taxon>Teleostei</taxon>
        <taxon>Neoteleostei</taxon>
        <taxon>Acanthomorphata</taxon>
        <taxon>Gobiaria</taxon>
        <taxon>Gobiiformes</taxon>
        <taxon>Gobioidei</taxon>
        <taxon>Gobiidae</taxon>
        <taxon>Gobiinae</taxon>
        <taxon>Knipowitschia</taxon>
    </lineage>
</organism>
<evidence type="ECO:0000313" key="4">
    <source>
        <dbReference type="Proteomes" id="UP001497482"/>
    </source>
</evidence>
<keyword evidence="4" id="KW-1185">Reference proteome</keyword>
<name>A0AAV2L2S8_KNICA</name>
<dbReference type="EMBL" id="OZ035843">
    <property type="protein sequence ID" value="CAL1596641.1"/>
    <property type="molecule type" value="Genomic_DNA"/>
</dbReference>
<dbReference type="AlphaFoldDB" id="A0AAV2L2S8"/>
<evidence type="ECO:0000256" key="1">
    <source>
        <dbReference type="SAM" id="MobiDB-lite"/>
    </source>
</evidence>
<evidence type="ECO:0000313" key="3">
    <source>
        <dbReference type="EMBL" id="CAL1596641.1"/>
    </source>
</evidence>
<proteinExistence type="predicted"/>
<evidence type="ECO:0000256" key="2">
    <source>
        <dbReference type="SAM" id="Phobius"/>
    </source>
</evidence>
<keyword evidence="2" id="KW-1133">Transmembrane helix</keyword>
<sequence>MRKPHVKTICPHPLDPKPNMLELHNESKIRSLCSFSIKSRGQDSAFKLSPHSLTLCFALLLSSLNLTLLLLFLAWRLQLTSLTDSWFTRLPCVRKVPRRTPTSKSKSNSVPIVPQSEPTPAIPGPSSHRAVSETAQHKRKRSREPNAKHPPKKHKSC</sequence>
<feature type="region of interest" description="Disordered" evidence="1">
    <location>
        <begin position="97"/>
        <end position="157"/>
    </location>
</feature>
<feature type="transmembrane region" description="Helical" evidence="2">
    <location>
        <begin position="52"/>
        <end position="75"/>
    </location>
</feature>
<dbReference type="Proteomes" id="UP001497482">
    <property type="component" value="Chromosome 21"/>
</dbReference>